<dbReference type="InterPro" id="IPR004839">
    <property type="entry name" value="Aminotransferase_I/II_large"/>
</dbReference>
<protein>
    <submittedName>
        <fullName evidence="6">Aminotransferase</fullName>
    </submittedName>
</protein>
<evidence type="ECO:0000256" key="1">
    <source>
        <dbReference type="ARBA" id="ARBA00001933"/>
    </source>
</evidence>
<keyword evidence="7" id="KW-1185">Reference proteome</keyword>
<dbReference type="Gene3D" id="3.40.640.10">
    <property type="entry name" value="Type I PLP-dependent aspartate aminotransferase-like (Major domain)"/>
    <property type="match status" value="1"/>
</dbReference>
<sequence length="390" mass="43276">MTSMNKVFADLPVTVFEAMSQAARDNNAINLGQGFPDDPGPEDIRRAAAEATVNGYNQYPSMMGIPELRQAIAAHYARWHKLVLDPMTEVMVTSGGTEALTASILAVVEPGDEVVVFQPVYDSYLPIIRQAGGIPRLLRLEPPGWRLTEEMLASVFNSKTKAVLFNNPLNPAAIVYPREDLELLALFCQKFDTIAICDEVWEHVIFDGREHIPLITIPGMRERTIKVGSAGKIFSLTGWKVGFVCAAPPLLRVAAKVHQFLTFTTAPNLQAAVAYGLGKPDQFFYDMRKDLARSRDRLTKGLESIGFPVLKSQGTYFLTVDLSPLGLNETDVEFCRRIVSDYKVAAIPVSAFYEQDAVTSVVRFCFSKKDETLDTALERLSDAVHGRRKR</sequence>
<accession>A0A7Y4H6A0</accession>
<dbReference type="PANTHER" id="PTHR43807">
    <property type="entry name" value="FI04487P"/>
    <property type="match status" value="1"/>
</dbReference>
<dbReference type="InterPro" id="IPR015424">
    <property type="entry name" value="PyrdxlP-dep_Trfase"/>
</dbReference>
<dbReference type="CDD" id="cd00609">
    <property type="entry name" value="AAT_like"/>
    <property type="match status" value="1"/>
</dbReference>
<feature type="domain" description="Aminotransferase class I/classII large" evidence="5">
    <location>
        <begin position="28"/>
        <end position="380"/>
    </location>
</feature>
<comment type="caution">
    <text evidence="6">The sequence shown here is derived from an EMBL/GenBank/DDBJ whole genome shotgun (WGS) entry which is preliminary data.</text>
</comment>
<dbReference type="EMBL" id="JAAVLW010000005">
    <property type="protein sequence ID" value="NOJ48456.1"/>
    <property type="molecule type" value="Genomic_DNA"/>
</dbReference>
<keyword evidence="3 6" id="KW-0808">Transferase</keyword>
<dbReference type="Proteomes" id="UP000528734">
    <property type="component" value="Unassembled WGS sequence"/>
</dbReference>
<evidence type="ECO:0000256" key="3">
    <source>
        <dbReference type="ARBA" id="ARBA00022679"/>
    </source>
</evidence>
<evidence type="ECO:0000313" key="7">
    <source>
        <dbReference type="Proteomes" id="UP000528734"/>
    </source>
</evidence>
<dbReference type="Pfam" id="PF00155">
    <property type="entry name" value="Aminotran_1_2"/>
    <property type="match status" value="1"/>
</dbReference>
<dbReference type="InterPro" id="IPR015421">
    <property type="entry name" value="PyrdxlP-dep_Trfase_major"/>
</dbReference>
<dbReference type="AlphaFoldDB" id="A0A7Y4H6A0"/>
<organism evidence="6 7">
    <name type="scientific">Bradyrhizobium archetypum</name>
    <dbReference type="NCBI Taxonomy" id="2721160"/>
    <lineage>
        <taxon>Bacteria</taxon>
        <taxon>Pseudomonadati</taxon>
        <taxon>Pseudomonadota</taxon>
        <taxon>Alphaproteobacteria</taxon>
        <taxon>Hyphomicrobiales</taxon>
        <taxon>Nitrobacteraceae</taxon>
        <taxon>Bradyrhizobium</taxon>
    </lineage>
</organism>
<dbReference type="NCBIfam" id="NF006488">
    <property type="entry name" value="PRK08912.1"/>
    <property type="match status" value="1"/>
</dbReference>
<dbReference type="RefSeq" id="WP_171711302.1">
    <property type="nucleotide sequence ID" value="NZ_JAAVLW010000005.1"/>
</dbReference>
<reference evidence="6 7" key="1">
    <citation type="submission" date="2020-03" db="EMBL/GenBank/DDBJ databases">
        <title>Bradyrhizobium diversity isolated from nodules of Muelleranthus trifoliolatus.</title>
        <authorList>
            <person name="Klepa M."/>
            <person name="Helene L."/>
            <person name="Hungria M."/>
        </authorList>
    </citation>
    <scope>NUCLEOTIDE SEQUENCE [LARGE SCALE GENOMIC DNA]</scope>
    <source>
        <strain evidence="6 7">WSM 1744</strain>
    </source>
</reference>
<dbReference type="GO" id="GO:0005737">
    <property type="term" value="C:cytoplasm"/>
    <property type="evidence" value="ECO:0007669"/>
    <property type="project" value="TreeGrafter"/>
</dbReference>
<evidence type="ECO:0000259" key="5">
    <source>
        <dbReference type="Pfam" id="PF00155"/>
    </source>
</evidence>
<dbReference type="InterPro" id="IPR015422">
    <property type="entry name" value="PyrdxlP-dep_Trfase_small"/>
</dbReference>
<evidence type="ECO:0000313" key="6">
    <source>
        <dbReference type="EMBL" id="NOJ48456.1"/>
    </source>
</evidence>
<dbReference type="GO" id="GO:0030170">
    <property type="term" value="F:pyridoxal phosphate binding"/>
    <property type="evidence" value="ECO:0007669"/>
    <property type="project" value="InterPro"/>
</dbReference>
<comment type="cofactor">
    <cofactor evidence="1">
        <name>pyridoxal 5'-phosphate</name>
        <dbReference type="ChEBI" id="CHEBI:597326"/>
    </cofactor>
</comment>
<dbReference type="InterPro" id="IPR051326">
    <property type="entry name" value="Kynurenine-oxoglutarate_AT"/>
</dbReference>
<gene>
    <name evidence="6" type="ORF">HCN50_19745</name>
</gene>
<keyword evidence="2 6" id="KW-0032">Aminotransferase</keyword>
<proteinExistence type="predicted"/>
<evidence type="ECO:0000256" key="4">
    <source>
        <dbReference type="ARBA" id="ARBA00022898"/>
    </source>
</evidence>
<dbReference type="PANTHER" id="PTHR43807:SF20">
    <property type="entry name" value="FI04487P"/>
    <property type="match status" value="1"/>
</dbReference>
<dbReference type="GO" id="GO:0016212">
    <property type="term" value="F:kynurenine-oxoglutarate transaminase activity"/>
    <property type="evidence" value="ECO:0007669"/>
    <property type="project" value="TreeGrafter"/>
</dbReference>
<dbReference type="Gene3D" id="3.90.1150.10">
    <property type="entry name" value="Aspartate Aminotransferase, domain 1"/>
    <property type="match status" value="1"/>
</dbReference>
<keyword evidence="4" id="KW-0663">Pyridoxal phosphate</keyword>
<dbReference type="SUPFAM" id="SSF53383">
    <property type="entry name" value="PLP-dependent transferases"/>
    <property type="match status" value="1"/>
</dbReference>
<name>A0A7Y4H6A0_9BRAD</name>
<evidence type="ECO:0000256" key="2">
    <source>
        <dbReference type="ARBA" id="ARBA00022576"/>
    </source>
</evidence>